<dbReference type="EMBL" id="KZ060176">
    <property type="protein sequence ID" value="PIO12693.1"/>
    <property type="molecule type" value="Genomic_DNA"/>
</dbReference>
<evidence type="ECO:0000313" key="2">
    <source>
        <dbReference type="Proteomes" id="UP000228934"/>
    </source>
</evidence>
<protein>
    <submittedName>
        <fullName evidence="1">Uncharacterized protein</fullName>
    </submittedName>
</protein>
<organism evidence="1 2">
    <name type="scientific">Aquarana catesbeiana</name>
    <name type="common">American bullfrog</name>
    <name type="synonym">Rana catesbeiana</name>
    <dbReference type="NCBI Taxonomy" id="8400"/>
    <lineage>
        <taxon>Eukaryota</taxon>
        <taxon>Metazoa</taxon>
        <taxon>Chordata</taxon>
        <taxon>Craniata</taxon>
        <taxon>Vertebrata</taxon>
        <taxon>Euteleostomi</taxon>
        <taxon>Amphibia</taxon>
        <taxon>Batrachia</taxon>
        <taxon>Anura</taxon>
        <taxon>Neobatrachia</taxon>
        <taxon>Ranoidea</taxon>
        <taxon>Ranidae</taxon>
        <taxon>Aquarana</taxon>
    </lineage>
</organism>
<gene>
    <name evidence="1" type="ORF">AB205_0115790</name>
</gene>
<reference evidence="2" key="1">
    <citation type="journal article" date="2017" name="Nat. Commun.">
        <title>The North American bullfrog draft genome provides insight into hormonal regulation of long noncoding RNA.</title>
        <authorList>
            <person name="Hammond S.A."/>
            <person name="Warren R.L."/>
            <person name="Vandervalk B.P."/>
            <person name="Kucuk E."/>
            <person name="Khan H."/>
            <person name="Gibb E.A."/>
            <person name="Pandoh P."/>
            <person name="Kirk H."/>
            <person name="Zhao Y."/>
            <person name="Jones M."/>
            <person name="Mungall A.J."/>
            <person name="Coope R."/>
            <person name="Pleasance S."/>
            <person name="Moore R.A."/>
            <person name="Holt R.A."/>
            <person name="Round J.M."/>
            <person name="Ohora S."/>
            <person name="Walle B.V."/>
            <person name="Veldhoen N."/>
            <person name="Helbing C.C."/>
            <person name="Birol I."/>
        </authorList>
    </citation>
    <scope>NUCLEOTIDE SEQUENCE [LARGE SCALE GENOMIC DNA]</scope>
</reference>
<dbReference type="AlphaFoldDB" id="A0A2G9QCB2"/>
<name>A0A2G9QCB2_AQUCT</name>
<keyword evidence="2" id="KW-1185">Reference proteome</keyword>
<sequence>MFDQEKKRKRQCSPRHQEVPDFSLNSGIFLFLKLDVRDRKTLKTHKLSLFCYPHICRYAYI</sequence>
<dbReference type="Proteomes" id="UP000228934">
    <property type="component" value="Unassembled WGS sequence"/>
</dbReference>
<proteinExistence type="predicted"/>
<evidence type="ECO:0000313" key="1">
    <source>
        <dbReference type="EMBL" id="PIO12693.1"/>
    </source>
</evidence>
<accession>A0A2G9QCB2</accession>